<feature type="compositionally biased region" description="Acidic residues" evidence="1">
    <location>
        <begin position="208"/>
        <end position="217"/>
    </location>
</feature>
<sequence length="233" mass="26816">MSWVAERVEERPLEEVVHMPYYRKMLEMVAALMEGSIVPEMMREKDNPASSVTPRQIWCLGEWKDYFDDLLSDLQEPSGQHYHHDTAGARDETDGLPRPSSHPYPHPEPQHHTHTNDQIDTDTRSRHRSTDSHTQHHHRQDGVRPSDEVEDDRVRERRYSREDFIMARWQMMREREEGAGGVGAAAGAGVDSGRGGGREVYLGRDTDTTEYIEDEVDNNQQGDADNQVPACRR</sequence>
<evidence type="ECO:0000313" key="2">
    <source>
        <dbReference type="EMBL" id="CEM29582.1"/>
    </source>
</evidence>
<dbReference type="InParanoid" id="A0A0G4GIC5"/>
<feature type="compositionally biased region" description="Basic and acidic residues" evidence="1">
    <location>
        <begin position="108"/>
        <end position="155"/>
    </location>
</feature>
<protein>
    <submittedName>
        <fullName evidence="2">Uncharacterized protein</fullName>
    </submittedName>
</protein>
<reference evidence="2 3" key="1">
    <citation type="submission" date="2014-11" db="EMBL/GenBank/DDBJ databases">
        <authorList>
            <person name="Zhu J."/>
            <person name="Qi W."/>
            <person name="Song R."/>
        </authorList>
    </citation>
    <scope>NUCLEOTIDE SEQUENCE [LARGE SCALE GENOMIC DNA]</scope>
</reference>
<keyword evidence="3" id="KW-1185">Reference proteome</keyword>
<organism evidence="2 3">
    <name type="scientific">Vitrella brassicaformis (strain CCMP3155)</name>
    <dbReference type="NCBI Taxonomy" id="1169540"/>
    <lineage>
        <taxon>Eukaryota</taxon>
        <taxon>Sar</taxon>
        <taxon>Alveolata</taxon>
        <taxon>Colpodellida</taxon>
        <taxon>Vitrellaceae</taxon>
        <taxon>Vitrella</taxon>
    </lineage>
</organism>
<gene>
    <name evidence="2" type="ORF">Vbra_17839</name>
</gene>
<evidence type="ECO:0000313" key="3">
    <source>
        <dbReference type="Proteomes" id="UP000041254"/>
    </source>
</evidence>
<proteinExistence type="predicted"/>
<dbReference type="AlphaFoldDB" id="A0A0G4GIC5"/>
<dbReference type="Proteomes" id="UP000041254">
    <property type="component" value="Unassembled WGS sequence"/>
</dbReference>
<feature type="region of interest" description="Disordered" evidence="1">
    <location>
        <begin position="180"/>
        <end position="233"/>
    </location>
</feature>
<dbReference type="EMBL" id="CDMY01000677">
    <property type="protein sequence ID" value="CEM29582.1"/>
    <property type="molecule type" value="Genomic_DNA"/>
</dbReference>
<feature type="compositionally biased region" description="Basic and acidic residues" evidence="1">
    <location>
        <begin position="82"/>
        <end position="95"/>
    </location>
</feature>
<feature type="compositionally biased region" description="Gly residues" evidence="1">
    <location>
        <begin position="180"/>
        <end position="195"/>
    </location>
</feature>
<dbReference type="VEuPathDB" id="CryptoDB:Vbra_17839"/>
<feature type="region of interest" description="Disordered" evidence="1">
    <location>
        <begin position="77"/>
        <end position="155"/>
    </location>
</feature>
<evidence type="ECO:0000256" key="1">
    <source>
        <dbReference type="SAM" id="MobiDB-lite"/>
    </source>
</evidence>
<name>A0A0G4GIC5_VITBC</name>
<accession>A0A0G4GIC5</accession>